<keyword evidence="1" id="KW-1133">Transmembrane helix</keyword>
<dbReference type="EMBL" id="BAAAKK010000002">
    <property type="protein sequence ID" value="GAA1420594.1"/>
    <property type="molecule type" value="Genomic_DNA"/>
</dbReference>
<organism evidence="2 3">
    <name type="scientific">Agrococcus citreus</name>
    <dbReference type="NCBI Taxonomy" id="84643"/>
    <lineage>
        <taxon>Bacteria</taxon>
        <taxon>Bacillati</taxon>
        <taxon>Actinomycetota</taxon>
        <taxon>Actinomycetes</taxon>
        <taxon>Micrococcales</taxon>
        <taxon>Microbacteriaceae</taxon>
        <taxon>Agrococcus</taxon>
    </lineage>
</organism>
<feature type="transmembrane region" description="Helical" evidence="1">
    <location>
        <begin position="6"/>
        <end position="25"/>
    </location>
</feature>
<dbReference type="RefSeq" id="WP_343918060.1">
    <property type="nucleotide sequence ID" value="NZ_BAAAKK010000002.1"/>
</dbReference>
<evidence type="ECO:0000313" key="2">
    <source>
        <dbReference type="EMBL" id="GAA1420594.1"/>
    </source>
</evidence>
<proteinExistence type="predicted"/>
<keyword evidence="1" id="KW-0472">Membrane</keyword>
<keyword evidence="1" id="KW-0812">Transmembrane</keyword>
<comment type="caution">
    <text evidence="2">The sequence shown here is derived from an EMBL/GenBank/DDBJ whole genome shotgun (WGS) entry which is preliminary data.</text>
</comment>
<sequence length="77" mass="8937">MDTRLVVAQVAIGVVLALCLWAQLFPRSHWRLFWSQQYRFSHVRGEREQARFVRRLTAFPIVVCVLLTVIIQVAGRG</sequence>
<gene>
    <name evidence="2" type="ORF">GCM10009640_10130</name>
</gene>
<protein>
    <submittedName>
        <fullName evidence="2">Uncharacterized protein</fullName>
    </submittedName>
</protein>
<reference evidence="2 3" key="1">
    <citation type="journal article" date="2019" name="Int. J. Syst. Evol. Microbiol.">
        <title>The Global Catalogue of Microorganisms (GCM) 10K type strain sequencing project: providing services to taxonomists for standard genome sequencing and annotation.</title>
        <authorList>
            <consortium name="The Broad Institute Genomics Platform"/>
            <consortium name="The Broad Institute Genome Sequencing Center for Infectious Disease"/>
            <person name="Wu L."/>
            <person name="Ma J."/>
        </authorList>
    </citation>
    <scope>NUCLEOTIDE SEQUENCE [LARGE SCALE GENOMIC DNA]</scope>
    <source>
        <strain evidence="2 3">JCM 12398</strain>
    </source>
</reference>
<name>A0ABN1YT42_9MICO</name>
<feature type="transmembrane region" description="Helical" evidence="1">
    <location>
        <begin position="56"/>
        <end position="75"/>
    </location>
</feature>
<evidence type="ECO:0000313" key="3">
    <source>
        <dbReference type="Proteomes" id="UP001501266"/>
    </source>
</evidence>
<evidence type="ECO:0000256" key="1">
    <source>
        <dbReference type="SAM" id="Phobius"/>
    </source>
</evidence>
<accession>A0ABN1YT42</accession>
<dbReference type="Proteomes" id="UP001501266">
    <property type="component" value="Unassembled WGS sequence"/>
</dbReference>
<keyword evidence="3" id="KW-1185">Reference proteome</keyword>